<evidence type="ECO:0000313" key="1">
    <source>
        <dbReference type="EMBL" id="KKK86050.1"/>
    </source>
</evidence>
<reference evidence="1" key="1">
    <citation type="journal article" date="2015" name="Nature">
        <title>Complex archaea that bridge the gap between prokaryotes and eukaryotes.</title>
        <authorList>
            <person name="Spang A."/>
            <person name="Saw J.H."/>
            <person name="Jorgensen S.L."/>
            <person name="Zaremba-Niedzwiedzka K."/>
            <person name="Martijn J."/>
            <person name="Lind A.E."/>
            <person name="van Eijk R."/>
            <person name="Schleper C."/>
            <person name="Guy L."/>
            <person name="Ettema T.J."/>
        </authorList>
    </citation>
    <scope>NUCLEOTIDE SEQUENCE</scope>
</reference>
<dbReference type="AlphaFoldDB" id="A0A0F8ZJ40"/>
<protein>
    <submittedName>
        <fullName evidence="1">Uncharacterized protein</fullName>
    </submittedName>
</protein>
<comment type="caution">
    <text evidence="1">The sequence shown here is derived from an EMBL/GenBank/DDBJ whole genome shotgun (WGS) entry which is preliminary data.</text>
</comment>
<gene>
    <name evidence="1" type="ORF">LCGC14_2767120</name>
</gene>
<dbReference type="EMBL" id="LAZR01051026">
    <property type="protein sequence ID" value="KKK86050.1"/>
    <property type="molecule type" value="Genomic_DNA"/>
</dbReference>
<organism evidence="1">
    <name type="scientific">marine sediment metagenome</name>
    <dbReference type="NCBI Taxonomy" id="412755"/>
    <lineage>
        <taxon>unclassified sequences</taxon>
        <taxon>metagenomes</taxon>
        <taxon>ecological metagenomes</taxon>
    </lineage>
</organism>
<proteinExistence type="predicted"/>
<name>A0A0F8ZJ40_9ZZZZ</name>
<sequence length="130" mass="15179">MDGIRKIRRPEEDVLREGTDQLLRLYDSSGKFLHVIFRCRRERNLDACLVQSLVEWNLDGPVVSRGYEIQNELLKESIYDHDRSLQADSSYHRSHQATRLAGNTQETGIQYKSDSTRALWKRSRLDCIPS</sequence>
<accession>A0A0F8ZJ40</accession>